<dbReference type="STRING" id="904291.A7J15_08325"/>
<keyword evidence="6" id="KW-1185">Reference proteome</keyword>
<dbReference type="AlphaFoldDB" id="A0A1B9N9T0"/>
<proteinExistence type="predicted"/>
<evidence type="ECO:0000256" key="3">
    <source>
        <dbReference type="ARBA" id="ARBA00022989"/>
    </source>
</evidence>
<dbReference type="InterPro" id="IPR036259">
    <property type="entry name" value="MFS_trans_sf"/>
</dbReference>
<dbReference type="InterPro" id="IPR005829">
    <property type="entry name" value="Sugar_transporter_CS"/>
</dbReference>
<dbReference type="RefSeq" id="WP_067026881.1">
    <property type="nucleotide sequence ID" value="NZ_CP038256.1"/>
</dbReference>
<evidence type="ECO:0000313" key="6">
    <source>
        <dbReference type="Proteomes" id="UP000093355"/>
    </source>
</evidence>
<comment type="caution">
    <text evidence="5">The sequence shown here is derived from an EMBL/GenBank/DDBJ whole genome shotgun (WGS) entry which is preliminary data.</text>
</comment>
<keyword evidence="3" id="KW-1133">Transmembrane helix</keyword>
<dbReference type="PANTHER" id="PTHR23508">
    <property type="entry name" value="CARBOXYLIC ACID TRANSPORTER PROTEIN HOMOLOG"/>
    <property type="match status" value="1"/>
</dbReference>
<dbReference type="Pfam" id="PF07690">
    <property type="entry name" value="MFS_1"/>
    <property type="match status" value="1"/>
</dbReference>
<gene>
    <name evidence="5" type="ORF">A7J15_08325</name>
</gene>
<keyword evidence="4" id="KW-0472">Membrane</keyword>
<dbReference type="Proteomes" id="UP000093355">
    <property type="component" value="Unassembled WGS sequence"/>
</dbReference>
<dbReference type="EMBL" id="LXMD01000025">
    <property type="protein sequence ID" value="OCG73294.1"/>
    <property type="molecule type" value="Genomic_DNA"/>
</dbReference>
<evidence type="ECO:0000313" key="5">
    <source>
        <dbReference type="EMBL" id="OCG73294.1"/>
    </source>
</evidence>
<organism evidence="5 6">
    <name type="scientific">Microbacterium sediminis</name>
    <dbReference type="NCBI Taxonomy" id="904291"/>
    <lineage>
        <taxon>Bacteria</taxon>
        <taxon>Bacillati</taxon>
        <taxon>Actinomycetota</taxon>
        <taxon>Actinomycetes</taxon>
        <taxon>Micrococcales</taxon>
        <taxon>Microbacteriaceae</taxon>
        <taxon>Microbacterium</taxon>
    </lineage>
</organism>
<dbReference type="Gene3D" id="1.20.1250.20">
    <property type="entry name" value="MFS general substrate transporter like domains"/>
    <property type="match status" value="2"/>
</dbReference>
<name>A0A1B9N9T0_9MICO</name>
<evidence type="ECO:0000256" key="4">
    <source>
        <dbReference type="ARBA" id="ARBA00023136"/>
    </source>
</evidence>
<dbReference type="InterPro" id="IPR011701">
    <property type="entry name" value="MFS"/>
</dbReference>
<dbReference type="OrthoDB" id="9787026at2"/>
<dbReference type="SUPFAM" id="SSF103473">
    <property type="entry name" value="MFS general substrate transporter"/>
    <property type="match status" value="1"/>
</dbReference>
<sequence length="426" mass="44493">MSNSPRRTLLGGPPAITNSLGVVTASRWMVFLCWFTVVFEGYDIVALGAAIPTLTEHAGMDVAALNVVVTLSLVGVGVGAAAMGPISDRFGRRWPLIIAALSFSIFTLLLPLFPNPAAMAVLRLLAGLGLGGCMPVALAMMQEAAPPERRSRANGLVMTGYHVGAVAASLVALWVGASWELLFYVGGALGVILSVVMFFQLPETAFHKVAAAEVVAAAGAKPGVLDTLKPRYLRATIGLWVANFMGLVLIYGLNSWLPKVMTAAGYPVANSLVMLFIFNVGAIAGIIISGRLADAKGIKGVALAWFAAATVLLLIMAIRMDNEYVLNGVIFISGVFVFSTSVLLYAMAGYIYEKRLVGTGIGLTSGIGRFGAIIGPYIFGLMIAAGSGYPGVFFVCAGAAVIGLLVVLQIPVARVADHRKDAETVA</sequence>
<dbReference type="PANTHER" id="PTHR23508:SF10">
    <property type="entry name" value="CARBOXYLIC ACID TRANSPORTER PROTEIN HOMOLOG"/>
    <property type="match status" value="1"/>
</dbReference>
<dbReference type="PROSITE" id="PS50850">
    <property type="entry name" value="MFS"/>
    <property type="match status" value="1"/>
</dbReference>
<evidence type="ECO:0000256" key="1">
    <source>
        <dbReference type="ARBA" id="ARBA00004651"/>
    </source>
</evidence>
<dbReference type="PROSITE" id="PS00216">
    <property type="entry name" value="SUGAR_TRANSPORT_1"/>
    <property type="match status" value="1"/>
</dbReference>
<evidence type="ECO:0000256" key="2">
    <source>
        <dbReference type="ARBA" id="ARBA00022692"/>
    </source>
</evidence>
<comment type="subcellular location">
    <subcellularLocation>
        <location evidence="1">Cell membrane</location>
        <topology evidence="1">Multi-pass membrane protein</topology>
    </subcellularLocation>
</comment>
<dbReference type="CDD" id="cd17365">
    <property type="entry name" value="MFS_PcaK_like"/>
    <property type="match status" value="1"/>
</dbReference>
<dbReference type="GO" id="GO:0005886">
    <property type="term" value="C:plasma membrane"/>
    <property type="evidence" value="ECO:0007669"/>
    <property type="project" value="UniProtKB-SubCell"/>
</dbReference>
<accession>A0A1B9N9T0</accession>
<protein>
    <submittedName>
        <fullName evidence="5">MFS transporter</fullName>
    </submittedName>
</protein>
<reference evidence="5 6" key="1">
    <citation type="submission" date="2016-05" db="EMBL/GenBank/DDBJ databases">
        <authorList>
            <person name="Lavstsen T."/>
            <person name="Jespersen J.S."/>
        </authorList>
    </citation>
    <scope>NUCLEOTIDE SEQUENCE [LARGE SCALE GENOMIC DNA]</scope>
    <source>
        <strain evidence="5 6">YLB-01</strain>
    </source>
</reference>
<keyword evidence="2" id="KW-0812">Transmembrane</keyword>
<dbReference type="GO" id="GO:0046943">
    <property type="term" value="F:carboxylic acid transmembrane transporter activity"/>
    <property type="evidence" value="ECO:0007669"/>
    <property type="project" value="TreeGrafter"/>
</dbReference>
<dbReference type="InterPro" id="IPR020846">
    <property type="entry name" value="MFS_dom"/>
</dbReference>